<name>A0AAW9CAZ9_KLUCR</name>
<keyword evidence="1" id="KW-0732">Signal</keyword>
<dbReference type="EMBL" id="JAUEQX010000021">
    <property type="protein sequence ID" value="MDW3779496.1"/>
    <property type="molecule type" value="Genomic_DNA"/>
</dbReference>
<feature type="chain" id="PRO_5043432218" evidence="1">
    <location>
        <begin position="25"/>
        <end position="103"/>
    </location>
</feature>
<evidence type="ECO:0000256" key="1">
    <source>
        <dbReference type="SAM" id="SignalP"/>
    </source>
</evidence>
<organism evidence="2 3">
    <name type="scientific">Kluyvera cryocrescens</name>
    <name type="common">Kluyvera citrophila</name>
    <dbReference type="NCBI Taxonomy" id="580"/>
    <lineage>
        <taxon>Bacteria</taxon>
        <taxon>Pseudomonadati</taxon>
        <taxon>Pseudomonadota</taxon>
        <taxon>Gammaproteobacteria</taxon>
        <taxon>Enterobacterales</taxon>
        <taxon>Enterobacteriaceae</taxon>
        <taxon>Kluyvera</taxon>
    </lineage>
</organism>
<evidence type="ECO:0000313" key="3">
    <source>
        <dbReference type="Proteomes" id="UP001276300"/>
    </source>
</evidence>
<accession>A0AAW9CAZ9</accession>
<dbReference type="RefSeq" id="WP_061280083.1">
    <property type="nucleotide sequence ID" value="NZ_CALMQG010000068.1"/>
</dbReference>
<comment type="caution">
    <text evidence="2">The sequence shown here is derived from an EMBL/GenBank/DDBJ whole genome shotgun (WGS) entry which is preliminary data.</text>
</comment>
<feature type="signal peptide" evidence="1">
    <location>
        <begin position="1"/>
        <end position="24"/>
    </location>
</feature>
<dbReference type="AlphaFoldDB" id="A0AAW9CAZ9"/>
<evidence type="ECO:0000313" key="2">
    <source>
        <dbReference type="EMBL" id="MDW3779496.1"/>
    </source>
</evidence>
<protein>
    <submittedName>
        <fullName evidence="2">Type 1 fimbrial protein</fullName>
    </submittedName>
</protein>
<gene>
    <name evidence="2" type="ORF">QWU01_22080</name>
</gene>
<reference evidence="2" key="1">
    <citation type="journal article" date="2023" name="J Glob Antimicrob Resist">
        <title>Emergence of NDM-1 and KPC-3 carbapenemases in Kluyvera cryocrescens: Investigating genetic heterogeneity and acquisition routes of blaNDM-1 in Enterobacterales species in Portugal.</title>
        <authorList>
            <person name="Loiodice M."/>
            <person name="Ribeiro M."/>
            <person name="Peixe L."/>
            <person name="Novais A."/>
        </authorList>
    </citation>
    <scope>NUCLEOTIDE SEQUENCE</scope>
    <source>
        <strain evidence="2">K629</strain>
    </source>
</reference>
<sequence>MQTVIRSLNSILCVLAVSSTATLAATGGVIHFVGQIVETPCAYQASSRQVHVKCYNDKIGNTEQAIPIAALLKGGVISNDKSTARLQWVDRTKNLAILNVEYK</sequence>
<proteinExistence type="predicted"/>
<dbReference type="Proteomes" id="UP001276300">
    <property type="component" value="Unassembled WGS sequence"/>
</dbReference>
<dbReference type="GeneID" id="99776413"/>